<accession>A0AAV1BT16</accession>
<proteinExistence type="predicted"/>
<dbReference type="AlphaFoldDB" id="A0AAV1BT16"/>
<organism evidence="1 2">
    <name type="scientific">Pseudomonas syringae pv. tomato</name>
    <dbReference type="NCBI Taxonomy" id="323"/>
    <lineage>
        <taxon>Bacteria</taxon>
        <taxon>Pseudomonadati</taxon>
        <taxon>Pseudomonadota</taxon>
        <taxon>Gammaproteobacteria</taxon>
        <taxon>Pseudomonadales</taxon>
        <taxon>Pseudomonadaceae</taxon>
        <taxon>Pseudomonas</taxon>
    </lineage>
</organism>
<sequence>MSVLPAVTAGWFLNGTINMFCKTYGGLACQTELLPSEKALKL</sequence>
<evidence type="ECO:0000313" key="2">
    <source>
        <dbReference type="Proteomes" id="UP001177000"/>
    </source>
</evidence>
<protein>
    <submittedName>
        <fullName evidence="1">Uncharacterized protein</fullName>
    </submittedName>
</protein>
<reference evidence="1" key="1">
    <citation type="submission" date="2023-03" db="EMBL/GenBank/DDBJ databases">
        <authorList>
            <person name="Pothier F. J."/>
        </authorList>
    </citation>
    <scope>NUCLEOTIDE SEQUENCE</scope>
    <source>
        <strain evidence="1">DAPP-PG 215</strain>
    </source>
</reference>
<evidence type="ECO:0000313" key="1">
    <source>
        <dbReference type="EMBL" id="CAI8961328.1"/>
    </source>
</evidence>
<dbReference type="Proteomes" id="UP001177000">
    <property type="component" value="Chromosome"/>
</dbReference>
<gene>
    <name evidence="1" type="ORF">DAPPPG215_23800</name>
</gene>
<name>A0AAV1BT16_PSEUB</name>
<dbReference type="EMBL" id="OX458335">
    <property type="protein sequence ID" value="CAI8961328.1"/>
    <property type="molecule type" value="Genomic_DNA"/>
</dbReference>